<evidence type="ECO:0000313" key="11">
    <source>
        <dbReference type="EMBL" id="TNY20559.1"/>
    </source>
</evidence>
<comment type="cofactor">
    <cofactor evidence="1">
        <name>Mg(2+)</name>
        <dbReference type="ChEBI" id="CHEBI:18420"/>
    </cofactor>
</comment>
<dbReference type="OrthoDB" id="10257085at2759"/>
<keyword evidence="6" id="KW-0328">Glycosyltransferase</keyword>
<dbReference type="GO" id="GO:0004845">
    <property type="term" value="F:uracil phosphoribosyltransferase activity"/>
    <property type="evidence" value="ECO:0007669"/>
    <property type="project" value="UniProtKB-EC"/>
</dbReference>
<evidence type="ECO:0000256" key="2">
    <source>
        <dbReference type="ARBA" id="ARBA00005180"/>
    </source>
</evidence>
<evidence type="ECO:0000256" key="3">
    <source>
        <dbReference type="ARBA" id="ARBA00009516"/>
    </source>
</evidence>
<evidence type="ECO:0000256" key="5">
    <source>
        <dbReference type="ARBA" id="ARBA00022533"/>
    </source>
</evidence>
<dbReference type="PANTHER" id="PTHR32315">
    <property type="entry name" value="ADENINE PHOSPHORIBOSYLTRANSFERASE"/>
    <property type="match status" value="1"/>
</dbReference>
<feature type="domain" description="Phosphoribosyltransferase" evidence="10">
    <location>
        <begin position="5"/>
        <end position="63"/>
    </location>
</feature>
<dbReference type="EC" id="2.4.2.9" evidence="4"/>
<dbReference type="Proteomes" id="UP000311382">
    <property type="component" value="Unassembled WGS sequence"/>
</dbReference>
<name>A0A5C5FW28_9BASI</name>
<organism evidence="11 12">
    <name type="scientific">Rhodotorula diobovata</name>
    <dbReference type="NCBI Taxonomy" id="5288"/>
    <lineage>
        <taxon>Eukaryota</taxon>
        <taxon>Fungi</taxon>
        <taxon>Dikarya</taxon>
        <taxon>Basidiomycota</taxon>
        <taxon>Pucciniomycotina</taxon>
        <taxon>Microbotryomycetes</taxon>
        <taxon>Sporidiobolales</taxon>
        <taxon>Sporidiobolaceae</taxon>
        <taxon>Rhodotorula</taxon>
    </lineage>
</organism>
<dbReference type="SUPFAM" id="SSF53271">
    <property type="entry name" value="PRTase-like"/>
    <property type="match status" value="1"/>
</dbReference>
<keyword evidence="9" id="KW-0342">GTP-binding</keyword>
<reference evidence="11 12" key="1">
    <citation type="submission" date="2019-03" db="EMBL/GenBank/DDBJ databases">
        <title>Rhodosporidium diobovatum UCD-FST 08-225 genome sequencing, assembly, and annotation.</title>
        <authorList>
            <person name="Fakankun I.U."/>
            <person name="Fristensky B."/>
            <person name="Levin D.B."/>
        </authorList>
    </citation>
    <scope>NUCLEOTIDE SEQUENCE [LARGE SCALE GENOMIC DNA]</scope>
    <source>
        <strain evidence="11 12">UCD-FST 08-225</strain>
    </source>
</reference>
<dbReference type="InterPro" id="IPR000836">
    <property type="entry name" value="PRTase_dom"/>
</dbReference>
<dbReference type="NCBIfam" id="NF001097">
    <property type="entry name" value="PRK00129.1"/>
    <property type="match status" value="1"/>
</dbReference>
<dbReference type="Gene3D" id="3.40.50.2020">
    <property type="match status" value="1"/>
</dbReference>
<dbReference type="GO" id="GO:0005525">
    <property type="term" value="F:GTP binding"/>
    <property type="evidence" value="ECO:0007669"/>
    <property type="project" value="UniProtKB-KW"/>
</dbReference>
<dbReference type="EMBL" id="SOZI01000063">
    <property type="protein sequence ID" value="TNY20559.1"/>
    <property type="molecule type" value="Genomic_DNA"/>
</dbReference>
<feature type="domain" description="Phosphoribosyltransferase" evidence="10">
    <location>
        <begin position="71"/>
        <end position="215"/>
    </location>
</feature>
<protein>
    <recommendedName>
        <fullName evidence="4">uracil phosphoribosyltransferase</fullName>
        <ecNumber evidence="4">2.4.2.9</ecNumber>
    </recommendedName>
</protein>
<evidence type="ECO:0000256" key="1">
    <source>
        <dbReference type="ARBA" id="ARBA00001946"/>
    </source>
</evidence>
<evidence type="ECO:0000256" key="7">
    <source>
        <dbReference type="ARBA" id="ARBA00022679"/>
    </source>
</evidence>
<keyword evidence="7" id="KW-0808">Transferase</keyword>
<evidence type="ECO:0000256" key="8">
    <source>
        <dbReference type="ARBA" id="ARBA00022741"/>
    </source>
</evidence>
<evidence type="ECO:0000256" key="4">
    <source>
        <dbReference type="ARBA" id="ARBA00011894"/>
    </source>
</evidence>
<gene>
    <name evidence="11" type="ORF">DMC30DRAFT_397272</name>
</gene>
<keyword evidence="5" id="KW-0021">Allosteric enzyme</keyword>
<proteinExistence type="inferred from homology"/>
<keyword evidence="12" id="KW-1185">Reference proteome</keyword>
<evidence type="ECO:0000256" key="6">
    <source>
        <dbReference type="ARBA" id="ARBA00022676"/>
    </source>
</evidence>
<comment type="caution">
    <text evidence="11">The sequence shown here is derived from an EMBL/GenBank/DDBJ whole genome shotgun (WGS) entry which is preliminary data.</text>
</comment>
<evidence type="ECO:0000256" key="9">
    <source>
        <dbReference type="ARBA" id="ARBA00023134"/>
    </source>
</evidence>
<comment type="pathway">
    <text evidence="2">Pyrimidine metabolism; UMP biosynthesis via salvage pathway; UMP from uracil: step 1/1.</text>
</comment>
<dbReference type="CDD" id="cd06223">
    <property type="entry name" value="PRTases_typeI"/>
    <property type="match status" value="1"/>
</dbReference>
<dbReference type="PANTHER" id="PTHR32315:SF4">
    <property type="entry name" value="URACIL PHOSPHORIBOSYLTRANSFERASE, CHLOROPLASTIC"/>
    <property type="match status" value="1"/>
</dbReference>
<dbReference type="STRING" id="5288.A0A5C5FW28"/>
<dbReference type="Pfam" id="PF14681">
    <property type="entry name" value="UPRTase"/>
    <property type="match status" value="2"/>
</dbReference>
<dbReference type="InterPro" id="IPR050054">
    <property type="entry name" value="UPRTase/APRTase"/>
</dbReference>
<sequence length="232" mass="25004">MSVNVLSHPVVQAKLSELRDARTSSHRFRALVKELSTVLGIEASRNLPVKDVPGVSPTALLYSVSLANRPADLTVSTRQLKSPIAPFTGKAIAPRVGLTPILRAGIGMTDPMLDLFPEASVFYLGLFREKVSLQPVEYYQKLPATVTVDTLFLLDPLIATGGTAIAAISILQLDWGLDISQIKLLSILGSRPGLQKVAEAYPGLEIYACAVDDEVRLSPRAESLPASFRGRT</sequence>
<accession>A0A5C5FW28</accession>
<evidence type="ECO:0000313" key="12">
    <source>
        <dbReference type="Proteomes" id="UP000311382"/>
    </source>
</evidence>
<dbReference type="AlphaFoldDB" id="A0A5C5FW28"/>
<keyword evidence="8" id="KW-0547">Nucleotide-binding</keyword>
<evidence type="ECO:0000259" key="10">
    <source>
        <dbReference type="Pfam" id="PF14681"/>
    </source>
</evidence>
<dbReference type="InterPro" id="IPR029057">
    <property type="entry name" value="PRTase-like"/>
</dbReference>
<comment type="similarity">
    <text evidence="3">Belongs to the UPRTase family.</text>
</comment>